<dbReference type="Proteomes" id="UP000460135">
    <property type="component" value="Unassembled WGS sequence"/>
</dbReference>
<dbReference type="SUPFAM" id="SSF48208">
    <property type="entry name" value="Six-hairpin glycosidases"/>
    <property type="match status" value="1"/>
</dbReference>
<dbReference type="InterPro" id="IPR049053">
    <property type="entry name" value="AFCA-like_C"/>
</dbReference>
<dbReference type="InterPro" id="IPR054363">
    <property type="entry name" value="GH95_cat"/>
</dbReference>
<reference evidence="5 8" key="2">
    <citation type="journal article" date="2019" name="Nat. Med.">
        <title>A library of human gut bacterial isolates paired with longitudinal multiomics data enables mechanistic microbiome research.</title>
        <authorList>
            <person name="Poyet M."/>
            <person name="Groussin M."/>
            <person name="Gibbons S.M."/>
            <person name="Avila-Pacheco J."/>
            <person name="Jiang X."/>
            <person name="Kearney S.M."/>
            <person name="Perrotta A.R."/>
            <person name="Berdy B."/>
            <person name="Zhao S."/>
            <person name="Lieberman T.D."/>
            <person name="Swanson P.K."/>
            <person name="Smith M."/>
            <person name="Roesemann S."/>
            <person name="Alexander J.E."/>
            <person name="Rich S.A."/>
            <person name="Livny J."/>
            <person name="Vlamakis H."/>
            <person name="Clish C."/>
            <person name="Bullock K."/>
            <person name="Deik A."/>
            <person name="Scott J."/>
            <person name="Pierce K.A."/>
            <person name="Xavier R.J."/>
            <person name="Alm E.J."/>
        </authorList>
    </citation>
    <scope>NUCLEOTIDE SEQUENCE [LARGE SCALE GENOMIC DNA]</scope>
    <source>
        <strain evidence="5 8">BIOML-A183</strain>
    </source>
</reference>
<dbReference type="InterPro" id="IPR016518">
    <property type="entry name" value="Alpha-L-fucosidase"/>
</dbReference>
<dbReference type="EMBL" id="QRVZ01000004">
    <property type="protein sequence ID" value="RGS85451.1"/>
    <property type="molecule type" value="Genomic_DNA"/>
</dbReference>
<evidence type="ECO:0000313" key="6">
    <source>
        <dbReference type="EMBL" id="RGS85451.1"/>
    </source>
</evidence>
<accession>A0A395VYX9</accession>
<keyword evidence="1" id="KW-0732">Signal</keyword>
<evidence type="ECO:0000256" key="1">
    <source>
        <dbReference type="SAM" id="SignalP"/>
    </source>
</evidence>
<dbReference type="Pfam" id="PF22124">
    <property type="entry name" value="Glyco_hydro_95_cat"/>
    <property type="match status" value="1"/>
</dbReference>
<dbReference type="Gene3D" id="2.60.40.1180">
    <property type="entry name" value="Golgi alpha-mannosidase II"/>
    <property type="match status" value="1"/>
</dbReference>
<reference evidence="6 7" key="1">
    <citation type="submission" date="2018-08" db="EMBL/GenBank/DDBJ databases">
        <title>A genome reference for cultivated species of the human gut microbiota.</title>
        <authorList>
            <person name="Zou Y."/>
            <person name="Xue W."/>
            <person name="Luo G."/>
        </authorList>
    </citation>
    <scope>NUCLEOTIDE SEQUENCE [LARGE SCALE GENOMIC DNA]</scope>
    <source>
        <strain evidence="6 7">AF20-9LB</strain>
    </source>
</reference>
<proteinExistence type="predicted"/>
<feature type="domain" description="Glycosyl hydrolase family 95 catalytic" evidence="4">
    <location>
        <begin position="286"/>
        <end position="702"/>
    </location>
</feature>
<feature type="domain" description="Glycosyl hydrolase family 95 N-terminal" evidence="2">
    <location>
        <begin position="31"/>
        <end position="268"/>
    </location>
</feature>
<dbReference type="Pfam" id="PF14498">
    <property type="entry name" value="Glyco_hyd_65N_2"/>
    <property type="match status" value="1"/>
</dbReference>
<dbReference type="PIRSF" id="PIRSF007663">
    <property type="entry name" value="UCP007663"/>
    <property type="match status" value="1"/>
</dbReference>
<dbReference type="Pfam" id="PF21307">
    <property type="entry name" value="Glyco_hydro_95_C"/>
    <property type="match status" value="1"/>
</dbReference>
<evidence type="ECO:0000313" key="7">
    <source>
        <dbReference type="Proteomes" id="UP000266492"/>
    </source>
</evidence>
<dbReference type="RefSeq" id="WP_118418425.1">
    <property type="nucleotide sequence ID" value="NZ_JADNJA010000008.1"/>
</dbReference>
<name>A0A395VYX9_BACOV</name>
<dbReference type="Proteomes" id="UP000266492">
    <property type="component" value="Unassembled WGS sequence"/>
</dbReference>
<dbReference type="AlphaFoldDB" id="A0A395VYX9"/>
<dbReference type="GO" id="GO:0005975">
    <property type="term" value="P:carbohydrate metabolic process"/>
    <property type="evidence" value="ECO:0007669"/>
    <property type="project" value="InterPro"/>
</dbReference>
<dbReference type="EMBL" id="VWLX01000003">
    <property type="protein sequence ID" value="KAA3807667.1"/>
    <property type="molecule type" value="Genomic_DNA"/>
</dbReference>
<dbReference type="Gene3D" id="2.70.98.50">
    <property type="entry name" value="putative glycoside hydrolase family protein from bacillus halodurans"/>
    <property type="match status" value="1"/>
</dbReference>
<dbReference type="GO" id="GO:0004560">
    <property type="term" value="F:alpha-L-fucosidase activity"/>
    <property type="evidence" value="ECO:0007669"/>
    <property type="project" value="InterPro"/>
</dbReference>
<dbReference type="InterPro" id="IPR027414">
    <property type="entry name" value="GH95_N_dom"/>
</dbReference>
<feature type="chain" id="PRO_5033363219" evidence="1">
    <location>
        <begin position="26"/>
        <end position="799"/>
    </location>
</feature>
<dbReference type="PANTHER" id="PTHR31084">
    <property type="entry name" value="ALPHA-L-FUCOSIDASE 2"/>
    <property type="match status" value="1"/>
</dbReference>
<protein>
    <submittedName>
        <fullName evidence="6">Glycoside hydrolase family 95 protein</fullName>
    </submittedName>
</protein>
<dbReference type="InterPro" id="IPR012341">
    <property type="entry name" value="6hp_glycosidase-like_sf"/>
</dbReference>
<dbReference type="PROSITE" id="PS51257">
    <property type="entry name" value="PROKAR_LIPOPROTEIN"/>
    <property type="match status" value="1"/>
</dbReference>
<dbReference type="InterPro" id="IPR013780">
    <property type="entry name" value="Glyco_hydro_b"/>
</dbReference>
<feature type="signal peptide" evidence="1">
    <location>
        <begin position="1"/>
        <end position="25"/>
    </location>
</feature>
<dbReference type="Gene3D" id="1.50.10.10">
    <property type="match status" value="1"/>
</dbReference>
<evidence type="ECO:0000313" key="8">
    <source>
        <dbReference type="Proteomes" id="UP000460135"/>
    </source>
</evidence>
<sequence length="799" mass="89135">MKIKTISFSLAIMMISLSGCTNLEAKDKVELWYEQPAKEWMSSVPIGNGRIGAMVFGGIEEETIALNESSMWSGQYDENQEIPFGKERMNELRKLFFEGKIQEGNQIAGEFLHGNGHSFGTHLPIGDLKLTFSYPENTVSNYRRSLDLGTAISTTNYTIGDVNYVRECFATNPDDVLVLRMSASKKKAINAKLSLSMLRESEISTDGNQLIFEGTVNFPKQGPGGVSFQGRIAISAPNGTLQAEDSSISVNDADMLTIVIDVRTNYKNDAYKSLCKETVVKAEKKTYEKLKKTHLNDYTPLFDRVSLQLGTGEYAGLPTDKRWEQVKKGGYDPGLDVLLFQYGRYLLLASSRENSPLPAALQGFFNDNLACNMGWTNDYHLDINTQQNYWIANVGNLAECHLPLFKYIEDLSVHGAKTAQKIYGCKGWTAHTTANIWGYTAPSGSILWGLFPTASSWIASHLWTQYEYTRDKDYLAKTAYPLLKGNAEFLLDYMVEDPNTGYMVTGPSISPENSFLYEGNNLCASMMPTCDRVLAYEIFNACIQSAQILNIDKEFSDSLQQAIKKFPPIRLRANGGIREWLEDYDEAHPNHRHTSHLLAFYPYEQITLDKTPELAAGARKTIEDRLAAEGWEDTEWSRANMICFYARLKDTKQAYQSVLTLESIFTRENLLSISPAGIAGAPYDIFILDGNTAGAAGIAEMLVQGHEGYIEFLPCLPEQWSVGTYKGLCVKGGAEVSAAWNQSLINEATLKATADNTFTVKVPQGKNYTIMLNNKRINPVINNGLITVSMKAKDILKFK</sequence>
<evidence type="ECO:0000259" key="4">
    <source>
        <dbReference type="Pfam" id="PF22124"/>
    </source>
</evidence>
<comment type="caution">
    <text evidence="6">The sequence shown here is derived from an EMBL/GenBank/DDBJ whole genome shotgun (WGS) entry which is preliminary data.</text>
</comment>
<evidence type="ECO:0000259" key="3">
    <source>
        <dbReference type="Pfam" id="PF21307"/>
    </source>
</evidence>
<dbReference type="PANTHER" id="PTHR31084:SF0">
    <property type="entry name" value="ALPHA-L-FUCOSIDASE 2"/>
    <property type="match status" value="1"/>
</dbReference>
<feature type="domain" description="Alpha fucosidase A-like C-terminal" evidence="3">
    <location>
        <begin position="704"/>
        <end position="790"/>
    </location>
</feature>
<dbReference type="InterPro" id="IPR008928">
    <property type="entry name" value="6-hairpin_glycosidase_sf"/>
</dbReference>
<evidence type="ECO:0000259" key="2">
    <source>
        <dbReference type="Pfam" id="PF14498"/>
    </source>
</evidence>
<keyword evidence="6" id="KW-0378">Hydrolase</keyword>
<organism evidence="6 7">
    <name type="scientific">Bacteroides ovatus</name>
    <dbReference type="NCBI Taxonomy" id="28116"/>
    <lineage>
        <taxon>Bacteria</taxon>
        <taxon>Pseudomonadati</taxon>
        <taxon>Bacteroidota</taxon>
        <taxon>Bacteroidia</taxon>
        <taxon>Bacteroidales</taxon>
        <taxon>Bacteroidaceae</taxon>
        <taxon>Bacteroides</taxon>
    </lineage>
</organism>
<gene>
    <name evidence="6" type="ORF">DWX70_06435</name>
    <name evidence="5" type="ORF">F3F51_05145</name>
</gene>
<evidence type="ECO:0000313" key="5">
    <source>
        <dbReference type="EMBL" id="KAA3807667.1"/>
    </source>
</evidence>